<dbReference type="PRINTS" id="PR00455">
    <property type="entry name" value="HTHTETR"/>
</dbReference>
<proteinExistence type="predicted"/>
<gene>
    <name evidence="4" type="ORF">BGO89_00305</name>
</gene>
<organism evidence="4 5">
    <name type="scientific">Candidatus Kapaibacterium thiocyanatum</name>
    <dbReference type="NCBI Taxonomy" id="1895771"/>
    <lineage>
        <taxon>Bacteria</taxon>
        <taxon>Pseudomonadati</taxon>
        <taxon>Candidatus Kapaibacteriota</taxon>
        <taxon>Candidatus Kapaibacteriia</taxon>
        <taxon>Candidatus Kapaibacteriales</taxon>
        <taxon>Candidatus Kapaibacteriaceae</taxon>
        <taxon>Candidatus Kapaibacterium</taxon>
    </lineage>
</organism>
<dbReference type="InterPro" id="IPR009057">
    <property type="entry name" value="Homeodomain-like_sf"/>
</dbReference>
<dbReference type="EMBL" id="MKVH01000002">
    <property type="protein sequence ID" value="OJX61079.1"/>
    <property type="molecule type" value="Genomic_DNA"/>
</dbReference>
<comment type="caution">
    <text evidence="4">The sequence shown here is derived from an EMBL/GenBank/DDBJ whole genome shotgun (WGS) entry which is preliminary data.</text>
</comment>
<sequence>MTAGETQQDPTTEERIKEAARKLFLQKGYAGTRTRDIAEQAGINLALLNYYFRSKEKLFELIMTENLQEFGQGVIAVVNDKSTTLGEKFTSIVNRYIDMLERAPEMPVFIFSEIQANPERIGSKIGVKNALTNSFLLQQYKEEVAAGRAAAIHPLHLIMNLLGLTIFPFIGRPLLQYGTGMKQEDFMALMQERRTLIPLWVKAAMETRQS</sequence>
<dbReference type="PROSITE" id="PS50977">
    <property type="entry name" value="HTH_TETR_2"/>
    <property type="match status" value="1"/>
</dbReference>
<evidence type="ECO:0000313" key="4">
    <source>
        <dbReference type="EMBL" id="OJX61079.1"/>
    </source>
</evidence>
<protein>
    <submittedName>
        <fullName evidence="4">TetR family transcriptional regulator</fullName>
    </submittedName>
</protein>
<accession>A0A1M3L6H0</accession>
<dbReference type="AlphaFoldDB" id="A0A1M3L6H0"/>
<reference evidence="4 5" key="1">
    <citation type="submission" date="2016-09" db="EMBL/GenBank/DDBJ databases">
        <title>Genome-resolved meta-omics ties microbial dynamics to process performance in biotechnology for thiocyanate degradation.</title>
        <authorList>
            <person name="Kantor R.S."/>
            <person name="Huddy R.J."/>
            <person name="Iyer R."/>
            <person name="Thomas B.C."/>
            <person name="Brown C.T."/>
            <person name="Anantharaman K."/>
            <person name="Tringe S."/>
            <person name="Hettich R.L."/>
            <person name="Harrison S.T."/>
            <person name="Banfield J.F."/>
        </authorList>
    </citation>
    <scope>NUCLEOTIDE SEQUENCE [LARGE SCALE GENOMIC DNA]</scope>
    <source>
        <strain evidence="4">59-99</strain>
    </source>
</reference>
<dbReference type="InterPro" id="IPR001647">
    <property type="entry name" value="HTH_TetR"/>
</dbReference>
<dbReference type="Gene3D" id="1.10.357.10">
    <property type="entry name" value="Tetracycline Repressor, domain 2"/>
    <property type="match status" value="1"/>
</dbReference>
<feature type="domain" description="HTH tetR-type" evidence="3">
    <location>
        <begin position="10"/>
        <end position="70"/>
    </location>
</feature>
<dbReference type="Pfam" id="PF00440">
    <property type="entry name" value="TetR_N"/>
    <property type="match status" value="1"/>
</dbReference>
<evidence type="ECO:0000256" key="2">
    <source>
        <dbReference type="PROSITE-ProRule" id="PRU00335"/>
    </source>
</evidence>
<evidence type="ECO:0000259" key="3">
    <source>
        <dbReference type="PROSITE" id="PS50977"/>
    </source>
</evidence>
<dbReference type="PANTHER" id="PTHR30055">
    <property type="entry name" value="HTH-TYPE TRANSCRIPTIONAL REGULATOR RUTR"/>
    <property type="match status" value="1"/>
</dbReference>
<dbReference type="GO" id="GO:0003700">
    <property type="term" value="F:DNA-binding transcription factor activity"/>
    <property type="evidence" value="ECO:0007669"/>
    <property type="project" value="TreeGrafter"/>
</dbReference>
<name>A0A1M3L6H0_9BACT</name>
<dbReference type="Proteomes" id="UP000184233">
    <property type="component" value="Unassembled WGS sequence"/>
</dbReference>
<feature type="DNA-binding region" description="H-T-H motif" evidence="2">
    <location>
        <begin position="33"/>
        <end position="52"/>
    </location>
</feature>
<keyword evidence="1 2" id="KW-0238">DNA-binding</keyword>
<dbReference type="SUPFAM" id="SSF46689">
    <property type="entry name" value="Homeodomain-like"/>
    <property type="match status" value="1"/>
</dbReference>
<evidence type="ECO:0000256" key="1">
    <source>
        <dbReference type="ARBA" id="ARBA00023125"/>
    </source>
</evidence>
<dbReference type="InterPro" id="IPR050109">
    <property type="entry name" value="HTH-type_TetR-like_transc_reg"/>
</dbReference>
<dbReference type="STRING" id="1895771.BGO89_00305"/>
<evidence type="ECO:0000313" key="5">
    <source>
        <dbReference type="Proteomes" id="UP000184233"/>
    </source>
</evidence>
<dbReference type="GO" id="GO:0000976">
    <property type="term" value="F:transcription cis-regulatory region binding"/>
    <property type="evidence" value="ECO:0007669"/>
    <property type="project" value="TreeGrafter"/>
</dbReference>
<dbReference type="PANTHER" id="PTHR30055:SF226">
    <property type="entry name" value="HTH-TYPE TRANSCRIPTIONAL REGULATOR PKSA"/>
    <property type="match status" value="1"/>
</dbReference>